<proteinExistence type="predicted"/>
<feature type="compositionally biased region" description="Basic and acidic residues" evidence="1">
    <location>
        <begin position="16"/>
        <end position="31"/>
    </location>
</feature>
<gene>
    <name evidence="2" type="ORF">C442_18030</name>
</gene>
<feature type="region of interest" description="Disordered" evidence="1">
    <location>
        <begin position="43"/>
        <end position="81"/>
    </location>
</feature>
<accession>M0KAK3</accession>
<dbReference type="RefSeq" id="WP_008312850.1">
    <property type="nucleotide sequence ID" value="NZ_AOLW01000047.1"/>
</dbReference>
<sequence>MDQTEDDLVGQPIGDVPKRQPDDECNARRTDDSRFVGYCNRTAGWGTNSSDGRCSTHGGSDDAGAPEGNNNAEGDGAPEGNTNAVTHALYVEHNRFYQQVIDDGLRDLCDDIFEGYVKKYREVNGEPVAGEKVRLSEIAINQIKIIHSDNWAVDKPEDLESGNAFVDKETRIKTTEHDAREEHRYTESVVVKTQQRLRKEDRKWLKDMGLLGPDIDVAVDGEVDHNHDHGLDENTQEIIEDLAEDLRA</sequence>
<dbReference type="AlphaFoldDB" id="M0KAK3"/>
<keyword evidence="3" id="KW-1185">Reference proteome</keyword>
<reference evidence="2 3" key="1">
    <citation type="journal article" date="2014" name="PLoS Genet.">
        <title>Phylogenetically driven sequencing of extremely halophilic archaea reveals strategies for static and dynamic osmo-response.</title>
        <authorList>
            <person name="Becker E.A."/>
            <person name="Seitzer P.M."/>
            <person name="Tritt A."/>
            <person name="Larsen D."/>
            <person name="Krusor M."/>
            <person name="Yao A.I."/>
            <person name="Wu D."/>
            <person name="Madern D."/>
            <person name="Eisen J.A."/>
            <person name="Darling A.E."/>
            <person name="Facciotti M.T."/>
        </authorList>
    </citation>
    <scope>NUCLEOTIDE SEQUENCE [LARGE SCALE GENOMIC DNA]</scope>
    <source>
        <strain evidence="2 3">JCM 13557</strain>
    </source>
</reference>
<organism evidence="2 3">
    <name type="scientific">Haloarcula amylolytica JCM 13557</name>
    <dbReference type="NCBI Taxonomy" id="1227452"/>
    <lineage>
        <taxon>Archaea</taxon>
        <taxon>Methanobacteriati</taxon>
        <taxon>Methanobacteriota</taxon>
        <taxon>Stenosarchaea group</taxon>
        <taxon>Halobacteria</taxon>
        <taxon>Halobacteriales</taxon>
        <taxon>Haloarculaceae</taxon>
        <taxon>Haloarcula</taxon>
    </lineage>
</organism>
<comment type="caution">
    <text evidence="2">The sequence shown here is derived from an EMBL/GenBank/DDBJ whole genome shotgun (WGS) entry which is preliminary data.</text>
</comment>
<dbReference type="PATRIC" id="fig|1227452.3.peg.3587"/>
<evidence type="ECO:0000313" key="2">
    <source>
        <dbReference type="EMBL" id="EMA17194.1"/>
    </source>
</evidence>
<evidence type="ECO:0000313" key="3">
    <source>
        <dbReference type="Proteomes" id="UP000011623"/>
    </source>
</evidence>
<name>M0KAK3_9EURY</name>
<dbReference type="Proteomes" id="UP000011623">
    <property type="component" value="Unassembled WGS sequence"/>
</dbReference>
<protein>
    <submittedName>
        <fullName evidence="2">Uncharacterized protein</fullName>
    </submittedName>
</protein>
<dbReference type="EMBL" id="AOLW01000047">
    <property type="protein sequence ID" value="EMA17194.1"/>
    <property type="molecule type" value="Genomic_DNA"/>
</dbReference>
<evidence type="ECO:0000256" key="1">
    <source>
        <dbReference type="SAM" id="MobiDB-lite"/>
    </source>
</evidence>
<feature type="region of interest" description="Disordered" evidence="1">
    <location>
        <begin position="1"/>
        <end position="31"/>
    </location>
</feature>